<dbReference type="WBParaSite" id="NBR_0000881401-mRNA-1">
    <property type="protein sequence ID" value="NBR_0000881401-mRNA-1"/>
    <property type="gene ID" value="NBR_0000881401"/>
</dbReference>
<gene>
    <name evidence="1" type="ORF">NBR_LOCUS8815</name>
</gene>
<protein>
    <submittedName>
        <fullName evidence="3">EST1_DNA_bind domain-containing protein</fullName>
    </submittedName>
</protein>
<proteinExistence type="predicted"/>
<sequence>MVDAGGPQEHHKRFTAAGQMIPKASSTIGYGKLFLEAGSPEASAQFYRTYSGVAAAKHLYDAVRKKAPNAGLLEMAN</sequence>
<reference evidence="3" key="1">
    <citation type="submission" date="2017-02" db="UniProtKB">
        <authorList>
            <consortium name="WormBaseParasite"/>
        </authorList>
    </citation>
    <scope>IDENTIFICATION</scope>
</reference>
<evidence type="ECO:0000313" key="3">
    <source>
        <dbReference type="WBParaSite" id="NBR_0000881401-mRNA-1"/>
    </source>
</evidence>
<evidence type="ECO:0000313" key="1">
    <source>
        <dbReference type="EMBL" id="VDL72404.1"/>
    </source>
</evidence>
<organism evidence="3">
    <name type="scientific">Nippostrongylus brasiliensis</name>
    <name type="common">Rat hookworm</name>
    <dbReference type="NCBI Taxonomy" id="27835"/>
    <lineage>
        <taxon>Eukaryota</taxon>
        <taxon>Metazoa</taxon>
        <taxon>Ecdysozoa</taxon>
        <taxon>Nematoda</taxon>
        <taxon>Chromadorea</taxon>
        <taxon>Rhabditida</taxon>
        <taxon>Rhabditina</taxon>
        <taxon>Rhabditomorpha</taxon>
        <taxon>Strongyloidea</taxon>
        <taxon>Heligmosomidae</taxon>
        <taxon>Nippostrongylus</taxon>
    </lineage>
</organism>
<dbReference type="AlphaFoldDB" id="A0A0N4Y002"/>
<accession>A0A0N4Y002</accession>
<dbReference type="Proteomes" id="UP000271162">
    <property type="component" value="Unassembled WGS sequence"/>
</dbReference>
<reference evidence="1 2" key="2">
    <citation type="submission" date="2018-11" db="EMBL/GenBank/DDBJ databases">
        <authorList>
            <consortium name="Pathogen Informatics"/>
        </authorList>
    </citation>
    <scope>NUCLEOTIDE SEQUENCE [LARGE SCALE GENOMIC DNA]</scope>
</reference>
<dbReference type="EMBL" id="UYSL01020055">
    <property type="protein sequence ID" value="VDL72404.1"/>
    <property type="molecule type" value="Genomic_DNA"/>
</dbReference>
<keyword evidence="2" id="KW-1185">Reference proteome</keyword>
<name>A0A0N4Y002_NIPBR</name>
<evidence type="ECO:0000313" key="2">
    <source>
        <dbReference type="Proteomes" id="UP000271162"/>
    </source>
</evidence>